<evidence type="ECO:0000313" key="2">
    <source>
        <dbReference type="Proteomes" id="UP000220836"/>
    </source>
</evidence>
<evidence type="ECO:0000313" key="1">
    <source>
        <dbReference type="EMBL" id="SMX33425.1"/>
    </source>
</evidence>
<dbReference type="OrthoDB" id="7570189at2"/>
<gene>
    <name evidence="1" type="ORF">PEV8663_00235</name>
</gene>
<dbReference type="EMBL" id="FXYH01000001">
    <property type="protein sequence ID" value="SMX33425.1"/>
    <property type="molecule type" value="Genomic_DNA"/>
</dbReference>
<dbReference type="InterPro" id="IPR038666">
    <property type="entry name" value="SSP1_head-tail_sf"/>
</dbReference>
<protein>
    <submittedName>
        <fullName evidence="1">Phage head-tail joining protein</fullName>
    </submittedName>
</protein>
<name>A0A238JS76_9RHOB</name>
<dbReference type="RefSeq" id="WP_097802785.1">
    <property type="nucleotide sequence ID" value="NZ_FXYH01000001.1"/>
</dbReference>
<dbReference type="Proteomes" id="UP000220836">
    <property type="component" value="Unassembled WGS sequence"/>
</dbReference>
<proteinExistence type="predicted"/>
<dbReference type="Gene3D" id="2.40.10.270">
    <property type="entry name" value="Bacteriophage SPP1 head-tail adaptor protein"/>
    <property type="match status" value="1"/>
</dbReference>
<organism evidence="1 2">
    <name type="scientific">Pelagimonas varians</name>
    <dbReference type="NCBI Taxonomy" id="696760"/>
    <lineage>
        <taxon>Bacteria</taxon>
        <taxon>Pseudomonadati</taxon>
        <taxon>Pseudomonadota</taxon>
        <taxon>Alphaproteobacteria</taxon>
        <taxon>Rhodobacterales</taxon>
        <taxon>Roseobacteraceae</taxon>
        <taxon>Pelagimonas</taxon>
    </lineage>
</organism>
<keyword evidence="2" id="KW-1185">Reference proteome</keyword>
<accession>A0A238JS76</accession>
<dbReference type="AlphaFoldDB" id="A0A238JS76"/>
<reference evidence="1 2" key="1">
    <citation type="submission" date="2017-05" db="EMBL/GenBank/DDBJ databases">
        <authorList>
            <person name="Song R."/>
            <person name="Chenine A.L."/>
            <person name="Ruprecht R.M."/>
        </authorList>
    </citation>
    <scope>NUCLEOTIDE SEQUENCE [LARGE SCALE GENOMIC DNA]</scope>
    <source>
        <strain evidence="1 2">CECT 8663</strain>
    </source>
</reference>
<sequence>MKRIALNRRLVLESMQRSNDGAGGFIEVWQELGTLWGNVRPRSGRLTEGEVGALSVFGFQIRVRGAPEGQTNRPTAGQRFRLGTRIFRIEAVTEDEPKGAYLICQCEEELAA</sequence>
<dbReference type="InterPro" id="IPR008767">
    <property type="entry name" value="Phage_SPP1_head-tail_adaptor"/>
</dbReference>
<dbReference type="Pfam" id="PF05521">
    <property type="entry name" value="Phage_HCP"/>
    <property type="match status" value="1"/>
</dbReference>